<keyword evidence="2" id="KW-1003">Cell membrane</keyword>
<evidence type="ECO:0000313" key="9">
    <source>
        <dbReference type="EMBL" id="MCA6074113.1"/>
    </source>
</evidence>
<evidence type="ECO:0000259" key="7">
    <source>
        <dbReference type="Pfam" id="PF02687"/>
    </source>
</evidence>
<feature type="domain" description="MacB-like periplasmic core" evidence="8">
    <location>
        <begin position="107"/>
        <end position="325"/>
    </location>
</feature>
<sequence length="870" mass="98331">METFDLDKEMHKWLRSFRRYRPFNHGSIRELELHMRDYIDDLVGQGLSVEEAFEKARTDFGEPDAVAREENWNIQKRRNINSIINNTMISSYIKVAIRHFGKHKFHSILNLAGLTTGLAIVFLIALFVTDELSFDNHFSKKDHLYRVVENQYYSGQPVFPVAVTPTALSPALSDQFPEVLKSARVSPQDMQIRVDDVVFNERGGLMADADFLDMFDVEILAGDITGFREDVRAVVLSEELAKKYFPDGDAVGKPLNLDDEEFMVRAIMADQKANTHLPFKYLFNFEYYLSFDPSRSESWGSNWLYTYVEMDPNSDATALNDKITSLIKENQENSSTEIYLQPLTDIYLGEVDFVVEAPEKGEMLYVKIFILVALFILLISCINFMNLATAKSENRAKEVGLRKTVGANRPELMLQFLSESVFMAFIAVLLAIGVVTLLLPYFNEITGKQIELATLWNLEWGFKLLLIISGAALTTGLLAGFYPAVILSKARPALTLKNNGQSVQSAGWFRKALVITQFTISVVLIIGTLVVVQQVRFIQQVDLGYDKHNLAYINVPLDKAANFTNELRNETEVLAAGLTNIHPGYVMNSTSGYSWQGKNPDENILIHQFGVDEHYMSAMNMRLVDGRGFTRNDSLGVIINERAAEIMGFDYPVGQTIESGDDKLTIIGVVANFNFKSIHTAIEPLLIYLASDPGRVFIRYKPGNEERIREIAESTWTSNFPDLVFQLNYLDDDWSDMYQAEERTARLSTFFAAIAIIVSCLGLFGLVSYTAEKRTREIGIRKVLGASVPRIFVMLATDFTRLILASLILSIPIGWYLMNRWLEGYAYHIEMSWVTVAFTVVGVLLITLGTISYQSIKISMTNPVNVLKSE</sequence>
<keyword evidence="5 6" id="KW-0472">Membrane</keyword>
<dbReference type="InterPro" id="IPR003838">
    <property type="entry name" value="ABC3_permease_C"/>
</dbReference>
<evidence type="ECO:0000313" key="10">
    <source>
        <dbReference type="Proteomes" id="UP001139409"/>
    </source>
</evidence>
<keyword evidence="10" id="KW-1185">Reference proteome</keyword>
<accession>A0A9X1HL05</accession>
<feature type="domain" description="ABC3 transporter permease C-terminal" evidence="7">
    <location>
        <begin position="750"/>
        <end position="863"/>
    </location>
</feature>
<organism evidence="9 10">
    <name type="scientific">Fulvivirga sedimenti</name>
    <dbReference type="NCBI Taxonomy" id="2879465"/>
    <lineage>
        <taxon>Bacteria</taxon>
        <taxon>Pseudomonadati</taxon>
        <taxon>Bacteroidota</taxon>
        <taxon>Cytophagia</taxon>
        <taxon>Cytophagales</taxon>
        <taxon>Fulvivirgaceae</taxon>
        <taxon>Fulvivirga</taxon>
    </lineage>
</organism>
<dbReference type="GO" id="GO:0005886">
    <property type="term" value="C:plasma membrane"/>
    <property type="evidence" value="ECO:0007669"/>
    <property type="project" value="UniProtKB-SubCell"/>
</dbReference>
<evidence type="ECO:0000256" key="3">
    <source>
        <dbReference type="ARBA" id="ARBA00022692"/>
    </source>
</evidence>
<evidence type="ECO:0000256" key="6">
    <source>
        <dbReference type="SAM" id="Phobius"/>
    </source>
</evidence>
<dbReference type="InterPro" id="IPR050250">
    <property type="entry name" value="Macrolide_Exporter_MacB"/>
</dbReference>
<dbReference type="InterPro" id="IPR047928">
    <property type="entry name" value="Perm_prefix_1"/>
</dbReference>
<keyword evidence="3 6" id="KW-0812">Transmembrane</keyword>
<feature type="transmembrane region" description="Helical" evidence="6">
    <location>
        <begin position="462"/>
        <end position="487"/>
    </location>
</feature>
<feature type="transmembrane region" description="Helical" evidence="6">
    <location>
        <begin position="791"/>
        <end position="813"/>
    </location>
</feature>
<comment type="caution">
    <text evidence="9">The sequence shown here is derived from an EMBL/GenBank/DDBJ whole genome shotgun (WGS) entry which is preliminary data.</text>
</comment>
<dbReference type="InterPro" id="IPR025857">
    <property type="entry name" value="MacB_PCD"/>
</dbReference>
<feature type="transmembrane region" description="Helical" evidence="6">
    <location>
        <begin position="833"/>
        <end position="853"/>
    </location>
</feature>
<dbReference type="PANTHER" id="PTHR30572">
    <property type="entry name" value="MEMBRANE COMPONENT OF TRANSPORTER-RELATED"/>
    <property type="match status" value="1"/>
</dbReference>
<evidence type="ECO:0000259" key="8">
    <source>
        <dbReference type="Pfam" id="PF12704"/>
    </source>
</evidence>
<feature type="transmembrane region" description="Helical" evidence="6">
    <location>
        <begin position="508"/>
        <end position="532"/>
    </location>
</feature>
<evidence type="ECO:0000256" key="1">
    <source>
        <dbReference type="ARBA" id="ARBA00004651"/>
    </source>
</evidence>
<feature type="transmembrane region" description="Helical" evidence="6">
    <location>
        <begin position="750"/>
        <end position="771"/>
    </location>
</feature>
<dbReference type="GO" id="GO:0022857">
    <property type="term" value="F:transmembrane transporter activity"/>
    <property type="evidence" value="ECO:0007669"/>
    <property type="project" value="TreeGrafter"/>
</dbReference>
<feature type="transmembrane region" description="Helical" evidence="6">
    <location>
        <begin position="108"/>
        <end position="128"/>
    </location>
</feature>
<comment type="subcellular location">
    <subcellularLocation>
        <location evidence="1">Cell membrane</location>
        <topology evidence="1">Multi-pass membrane protein</topology>
    </subcellularLocation>
</comment>
<evidence type="ECO:0000256" key="4">
    <source>
        <dbReference type="ARBA" id="ARBA00022989"/>
    </source>
</evidence>
<dbReference type="RefSeq" id="WP_225697217.1">
    <property type="nucleotide sequence ID" value="NZ_JAIXNE010000001.1"/>
</dbReference>
<reference evidence="9" key="1">
    <citation type="submission" date="2021-09" db="EMBL/GenBank/DDBJ databases">
        <title>Fulvivirga sp. isolated from coastal sediment.</title>
        <authorList>
            <person name="Yu H."/>
        </authorList>
    </citation>
    <scope>NUCLEOTIDE SEQUENCE</scope>
    <source>
        <strain evidence="9">1062</strain>
    </source>
</reference>
<dbReference type="AlphaFoldDB" id="A0A9X1HL05"/>
<dbReference type="NCBIfam" id="NF038403">
    <property type="entry name" value="perm_prefix_1"/>
    <property type="match status" value="1"/>
</dbReference>
<dbReference type="Pfam" id="PF12704">
    <property type="entry name" value="MacB_PCD"/>
    <property type="match status" value="2"/>
</dbReference>
<proteinExistence type="predicted"/>
<feature type="transmembrane region" description="Helical" evidence="6">
    <location>
        <begin position="364"/>
        <end position="385"/>
    </location>
</feature>
<dbReference type="Proteomes" id="UP001139409">
    <property type="component" value="Unassembled WGS sequence"/>
</dbReference>
<dbReference type="EMBL" id="JAIXNE010000001">
    <property type="protein sequence ID" value="MCA6074113.1"/>
    <property type="molecule type" value="Genomic_DNA"/>
</dbReference>
<gene>
    <name evidence="9" type="ORF">LDX50_04500</name>
</gene>
<feature type="domain" description="ABC3 transporter permease C-terminal" evidence="7">
    <location>
        <begin position="371"/>
        <end position="490"/>
    </location>
</feature>
<name>A0A9X1HL05_9BACT</name>
<keyword evidence="4 6" id="KW-1133">Transmembrane helix</keyword>
<feature type="domain" description="MacB-like periplasmic core" evidence="8">
    <location>
        <begin position="519"/>
        <end position="673"/>
    </location>
</feature>
<dbReference type="Pfam" id="PF02687">
    <property type="entry name" value="FtsX"/>
    <property type="match status" value="2"/>
</dbReference>
<feature type="transmembrane region" description="Helical" evidence="6">
    <location>
        <begin position="421"/>
        <end position="442"/>
    </location>
</feature>
<dbReference type="PANTHER" id="PTHR30572:SF18">
    <property type="entry name" value="ABC-TYPE MACROLIDE FAMILY EXPORT SYSTEM PERMEASE COMPONENT 2"/>
    <property type="match status" value="1"/>
</dbReference>
<evidence type="ECO:0000256" key="2">
    <source>
        <dbReference type="ARBA" id="ARBA00022475"/>
    </source>
</evidence>
<protein>
    <submittedName>
        <fullName evidence="9">ABC transporter permease</fullName>
    </submittedName>
</protein>
<evidence type="ECO:0000256" key="5">
    <source>
        <dbReference type="ARBA" id="ARBA00023136"/>
    </source>
</evidence>